<comment type="subcellular location">
    <subcellularLocation>
        <location evidence="1">Membrane</location>
        <topology evidence="1">Multi-pass membrane protein</topology>
    </subcellularLocation>
</comment>
<evidence type="ECO:0000256" key="1">
    <source>
        <dbReference type="ARBA" id="ARBA00004141"/>
    </source>
</evidence>
<dbReference type="GO" id="GO:0015743">
    <property type="term" value="P:malate transport"/>
    <property type="evidence" value="ECO:0007669"/>
    <property type="project" value="InterPro"/>
</dbReference>
<dbReference type="GO" id="GO:0034220">
    <property type="term" value="P:monoatomic ion transmembrane transport"/>
    <property type="evidence" value="ECO:0007669"/>
    <property type="project" value="UniProtKB-KW"/>
</dbReference>
<reference evidence="10 11" key="1">
    <citation type="journal article" date="2018" name="Sci. Data">
        <title>The draft genome sequence of cork oak.</title>
        <authorList>
            <person name="Ramos A.M."/>
            <person name="Usie A."/>
            <person name="Barbosa P."/>
            <person name="Barros P.M."/>
            <person name="Capote T."/>
            <person name="Chaves I."/>
            <person name="Simoes F."/>
            <person name="Abreu I."/>
            <person name="Carrasquinho I."/>
            <person name="Faro C."/>
            <person name="Guimaraes J.B."/>
            <person name="Mendonca D."/>
            <person name="Nobrega F."/>
            <person name="Rodrigues L."/>
            <person name="Saibo N.J.M."/>
            <person name="Varela M.C."/>
            <person name="Egas C."/>
            <person name="Matos J."/>
            <person name="Miguel C.M."/>
            <person name="Oliveira M.M."/>
            <person name="Ricardo C.P."/>
            <person name="Goncalves S."/>
        </authorList>
    </citation>
    <scope>NUCLEOTIDE SEQUENCE [LARGE SCALE GENOMIC DNA]</scope>
    <source>
        <strain evidence="11">cv. HL8</strain>
    </source>
</reference>
<dbReference type="EMBL" id="PKMF04000088">
    <property type="protein sequence ID" value="KAK7851374.1"/>
    <property type="molecule type" value="Genomic_DNA"/>
</dbReference>
<evidence type="ECO:0000256" key="7">
    <source>
        <dbReference type="ARBA" id="ARBA00023136"/>
    </source>
</evidence>
<evidence type="ECO:0000313" key="10">
    <source>
        <dbReference type="EMBL" id="KAK7851374.1"/>
    </source>
</evidence>
<keyword evidence="8" id="KW-0407">Ion channel</keyword>
<dbReference type="GO" id="GO:0016020">
    <property type="term" value="C:membrane"/>
    <property type="evidence" value="ECO:0007669"/>
    <property type="project" value="UniProtKB-SubCell"/>
</dbReference>
<evidence type="ECO:0000256" key="5">
    <source>
        <dbReference type="ARBA" id="ARBA00022989"/>
    </source>
</evidence>
<protein>
    <submittedName>
        <fullName evidence="10">Aluminum-activated malate transporter 7</fullName>
    </submittedName>
</protein>
<evidence type="ECO:0000256" key="8">
    <source>
        <dbReference type="ARBA" id="ARBA00023303"/>
    </source>
</evidence>
<keyword evidence="11" id="KW-1185">Reference proteome</keyword>
<comment type="caution">
    <text evidence="10">The sequence shown here is derived from an EMBL/GenBank/DDBJ whole genome shotgun (WGS) entry which is preliminary data.</text>
</comment>
<name>A0AAW0LKB5_QUESU</name>
<keyword evidence="6" id="KW-0406">Ion transport</keyword>
<gene>
    <name evidence="10" type="primary">ALMT7</name>
    <name evidence="10" type="ORF">CFP56_042318</name>
</gene>
<dbReference type="AlphaFoldDB" id="A0AAW0LKB5"/>
<organism evidence="10 11">
    <name type="scientific">Quercus suber</name>
    <name type="common">Cork oak</name>
    <dbReference type="NCBI Taxonomy" id="58331"/>
    <lineage>
        <taxon>Eukaryota</taxon>
        <taxon>Viridiplantae</taxon>
        <taxon>Streptophyta</taxon>
        <taxon>Embryophyta</taxon>
        <taxon>Tracheophyta</taxon>
        <taxon>Spermatophyta</taxon>
        <taxon>Magnoliopsida</taxon>
        <taxon>eudicotyledons</taxon>
        <taxon>Gunneridae</taxon>
        <taxon>Pentapetalae</taxon>
        <taxon>rosids</taxon>
        <taxon>fabids</taxon>
        <taxon>Fagales</taxon>
        <taxon>Fagaceae</taxon>
        <taxon>Quercus</taxon>
    </lineage>
</organism>
<evidence type="ECO:0000256" key="2">
    <source>
        <dbReference type="ARBA" id="ARBA00007079"/>
    </source>
</evidence>
<evidence type="ECO:0000256" key="4">
    <source>
        <dbReference type="ARBA" id="ARBA00022692"/>
    </source>
</evidence>
<accession>A0AAW0LKB5</accession>
<dbReference type="Pfam" id="PF11744">
    <property type="entry name" value="ALMT"/>
    <property type="match status" value="1"/>
</dbReference>
<dbReference type="Proteomes" id="UP000237347">
    <property type="component" value="Unassembled WGS sequence"/>
</dbReference>
<evidence type="ECO:0000256" key="6">
    <source>
        <dbReference type="ARBA" id="ARBA00023065"/>
    </source>
</evidence>
<evidence type="ECO:0000256" key="9">
    <source>
        <dbReference type="SAM" id="Phobius"/>
    </source>
</evidence>
<evidence type="ECO:0000256" key="3">
    <source>
        <dbReference type="ARBA" id="ARBA00022448"/>
    </source>
</evidence>
<dbReference type="PANTHER" id="PTHR31086">
    <property type="entry name" value="ALUMINUM-ACTIVATED MALATE TRANSPORTER 10"/>
    <property type="match status" value="1"/>
</dbReference>
<evidence type="ECO:0000313" key="11">
    <source>
        <dbReference type="Proteomes" id="UP000237347"/>
    </source>
</evidence>
<keyword evidence="3" id="KW-0813">Transport</keyword>
<keyword evidence="4 9" id="KW-0812">Transmembrane</keyword>
<keyword evidence="5 9" id="KW-1133">Transmembrane helix</keyword>
<proteinExistence type="inferred from homology"/>
<comment type="similarity">
    <text evidence="2">Belongs to the aromatic acid exporter (TC 2.A.85) family.</text>
</comment>
<sequence>MINGIVDAVKELADWAKFKVAGNNMCELNHLDNISGYREAELFQLAQHRISTIIIGTLLCIIISLLIWSIWAGQELYMLLSHSVVTWTSLPIPLICRLL</sequence>
<dbReference type="InterPro" id="IPR020966">
    <property type="entry name" value="ALMT"/>
</dbReference>
<feature type="transmembrane region" description="Helical" evidence="9">
    <location>
        <begin position="50"/>
        <end position="71"/>
    </location>
</feature>
<keyword evidence="7 9" id="KW-0472">Membrane</keyword>